<gene>
    <name evidence="1" type="ORF">C882_1271</name>
</gene>
<dbReference type="AlphaFoldDB" id="K9HGE2"/>
<accession>K9HGE2</accession>
<name>K9HGE2_9PROT</name>
<comment type="caution">
    <text evidence="1">The sequence shown here is derived from an EMBL/GenBank/DDBJ whole genome shotgun (WGS) entry which is preliminary data.</text>
</comment>
<protein>
    <submittedName>
        <fullName evidence="1">Uncharacterized protein</fullName>
    </submittedName>
</protein>
<evidence type="ECO:0000313" key="1">
    <source>
        <dbReference type="EMBL" id="EKV27676.1"/>
    </source>
</evidence>
<proteinExistence type="predicted"/>
<keyword evidence="2" id="KW-1185">Reference proteome</keyword>
<dbReference type="EMBL" id="ANHY01000018">
    <property type="protein sequence ID" value="EKV27676.1"/>
    <property type="molecule type" value="Genomic_DNA"/>
</dbReference>
<organism evidence="1 2">
    <name type="scientific">Caenispirillum salinarum AK4</name>
    <dbReference type="NCBI Taxonomy" id="1238182"/>
    <lineage>
        <taxon>Bacteria</taxon>
        <taxon>Pseudomonadati</taxon>
        <taxon>Pseudomonadota</taxon>
        <taxon>Alphaproteobacteria</taxon>
        <taxon>Rhodospirillales</taxon>
        <taxon>Novispirillaceae</taxon>
        <taxon>Caenispirillum</taxon>
    </lineage>
</organism>
<sequence length="39" mass="4177">MENVPRSLTDLGHEILSLEPDPADPAGGVHVLRVRKADA</sequence>
<evidence type="ECO:0000313" key="2">
    <source>
        <dbReference type="Proteomes" id="UP000009881"/>
    </source>
</evidence>
<reference evidence="1 2" key="1">
    <citation type="journal article" date="2013" name="Genome Announc.">
        <title>Draft Genome Sequence of an Alphaproteobacterium, Caenispirillum salinarum AK4(T), Isolated from a Solar Saltern.</title>
        <authorList>
            <person name="Khatri I."/>
            <person name="Singh A."/>
            <person name="Korpole S."/>
            <person name="Pinnaka A.K."/>
            <person name="Subramanian S."/>
        </authorList>
    </citation>
    <scope>NUCLEOTIDE SEQUENCE [LARGE SCALE GENOMIC DNA]</scope>
    <source>
        <strain evidence="1 2">AK4</strain>
    </source>
</reference>
<dbReference type="Proteomes" id="UP000009881">
    <property type="component" value="Unassembled WGS sequence"/>
</dbReference>